<accession>A0ABW9QUH8</accession>
<keyword evidence="2" id="KW-0472">Membrane</keyword>
<feature type="compositionally biased region" description="Low complexity" evidence="1">
    <location>
        <begin position="68"/>
        <end position="78"/>
    </location>
</feature>
<protein>
    <submittedName>
        <fullName evidence="3">Uncharacterized protein</fullName>
    </submittedName>
</protein>
<dbReference type="Proteomes" id="UP000437736">
    <property type="component" value="Unassembled WGS sequence"/>
</dbReference>
<sequence>MIASLQLQLGPLVYLIVPVAVAVLLIVVVTLRHRRPKSLEANVESFNRGLQALSPDAPSGRRRRRRSAPVSSARPPARTVVPTRMGTGAMAVTSSTTPRPAAGAPASGADAG</sequence>
<gene>
    <name evidence="3" type="ORF">GHK86_09435</name>
</gene>
<keyword evidence="2" id="KW-0812">Transmembrane</keyword>
<feature type="region of interest" description="Disordered" evidence="1">
    <location>
        <begin position="46"/>
        <end position="112"/>
    </location>
</feature>
<feature type="compositionally biased region" description="Low complexity" evidence="1">
    <location>
        <begin position="93"/>
        <end position="112"/>
    </location>
</feature>
<comment type="caution">
    <text evidence="3">The sequence shown here is derived from an EMBL/GenBank/DDBJ whole genome shotgun (WGS) entry which is preliminary data.</text>
</comment>
<evidence type="ECO:0000256" key="2">
    <source>
        <dbReference type="SAM" id="Phobius"/>
    </source>
</evidence>
<feature type="transmembrane region" description="Helical" evidence="2">
    <location>
        <begin position="12"/>
        <end position="31"/>
    </location>
</feature>
<reference evidence="3 4" key="1">
    <citation type="submission" date="2019-11" db="EMBL/GenBank/DDBJ databases">
        <title>Acidiferrimicrobium australis gen. nov., sp. nov., an acidophilic and obligately heterotrophic, member of the Actinobacteria that catalyses dissimilatory oxido- reduction of iron isolated from metal-rich acidic water in Chile.</title>
        <authorList>
            <person name="Gonzalez D."/>
            <person name="Huber K."/>
            <person name="Hedrich S."/>
            <person name="Rojas-Villalobos C."/>
            <person name="Quatrini R."/>
            <person name="Dinamarca M.A."/>
            <person name="Schwarz A."/>
            <person name="Canales C."/>
            <person name="Nancucheo I."/>
        </authorList>
    </citation>
    <scope>NUCLEOTIDE SEQUENCE [LARGE SCALE GENOMIC DNA]</scope>
    <source>
        <strain evidence="3 4">USS-CCA1</strain>
    </source>
</reference>
<dbReference type="EMBL" id="WJHE01000437">
    <property type="protein sequence ID" value="MST32937.1"/>
    <property type="molecule type" value="Genomic_DNA"/>
</dbReference>
<evidence type="ECO:0000256" key="1">
    <source>
        <dbReference type="SAM" id="MobiDB-lite"/>
    </source>
</evidence>
<name>A0ABW9QUH8_9ACTN</name>
<evidence type="ECO:0000313" key="4">
    <source>
        <dbReference type="Proteomes" id="UP000437736"/>
    </source>
</evidence>
<proteinExistence type="predicted"/>
<organism evidence="3 4">
    <name type="scientific">Acidiferrimicrobium australe</name>
    <dbReference type="NCBI Taxonomy" id="2664430"/>
    <lineage>
        <taxon>Bacteria</taxon>
        <taxon>Bacillati</taxon>
        <taxon>Actinomycetota</taxon>
        <taxon>Acidimicrobiia</taxon>
        <taxon>Acidimicrobiales</taxon>
        <taxon>Acidimicrobiaceae</taxon>
        <taxon>Acidiferrimicrobium</taxon>
    </lineage>
</organism>
<keyword evidence="2" id="KW-1133">Transmembrane helix</keyword>
<evidence type="ECO:0000313" key="3">
    <source>
        <dbReference type="EMBL" id="MST32937.1"/>
    </source>
</evidence>
<keyword evidence="4" id="KW-1185">Reference proteome</keyword>